<sequence length="129" mass="13632">MLVAFSEVRTPKLLAKFVDVVSSSGGLNRNYQPPATATYSSSRPICASSSVPVIAPKAMLVASLSFAADLNRSGDEEVGITDTTPVSLQGGAREGIDDVLWDDDDDDDVESDIISYDSGDDVIDVMSID</sequence>
<evidence type="ECO:0000313" key="3">
    <source>
        <dbReference type="Proteomes" id="UP000289738"/>
    </source>
</evidence>
<feature type="region of interest" description="Disordered" evidence="1">
    <location>
        <begin position="77"/>
        <end position="107"/>
    </location>
</feature>
<dbReference type="AlphaFoldDB" id="A0A445D0H9"/>
<evidence type="ECO:0000313" key="2">
    <source>
        <dbReference type="EMBL" id="RYR56697.1"/>
    </source>
</evidence>
<gene>
    <name evidence="2" type="ORF">Ahy_A05g022386</name>
</gene>
<dbReference type="Proteomes" id="UP000289738">
    <property type="component" value="Chromosome A05"/>
</dbReference>
<accession>A0A445D0H9</accession>
<protein>
    <submittedName>
        <fullName evidence="2">Uncharacterized protein</fullName>
    </submittedName>
</protein>
<organism evidence="2 3">
    <name type="scientific">Arachis hypogaea</name>
    <name type="common">Peanut</name>
    <dbReference type="NCBI Taxonomy" id="3818"/>
    <lineage>
        <taxon>Eukaryota</taxon>
        <taxon>Viridiplantae</taxon>
        <taxon>Streptophyta</taxon>
        <taxon>Embryophyta</taxon>
        <taxon>Tracheophyta</taxon>
        <taxon>Spermatophyta</taxon>
        <taxon>Magnoliopsida</taxon>
        <taxon>eudicotyledons</taxon>
        <taxon>Gunneridae</taxon>
        <taxon>Pentapetalae</taxon>
        <taxon>rosids</taxon>
        <taxon>fabids</taxon>
        <taxon>Fabales</taxon>
        <taxon>Fabaceae</taxon>
        <taxon>Papilionoideae</taxon>
        <taxon>50 kb inversion clade</taxon>
        <taxon>dalbergioids sensu lato</taxon>
        <taxon>Dalbergieae</taxon>
        <taxon>Pterocarpus clade</taxon>
        <taxon>Arachis</taxon>
    </lineage>
</organism>
<name>A0A445D0H9_ARAHY</name>
<reference evidence="2 3" key="1">
    <citation type="submission" date="2019-01" db="EMBL/GenBank/DDBJ databases">
        <title>Sequencing of cultivated peanut Arachis hypogaea provides insights into genome evolution and oil improvement.</title>
        <authorList>
            <person name="Chen X."/>
        </authorList>
    </citation>
    <scope>NUCLEOTIDE SEQUENCE [LARGE SCALE GENOMIC DNA]</scope>
    <source>
        <strain evidence="3">cv. Fuhuasheng</strain>
        <tissue evidence="2">Leaves</tissue>
    </source>
</reference>
<proteinExistence type="predicted"/>
<evidence type="ECO:0000256" key="1">
    <source>
        <dbReference type="SAM" id="MobiDB-lite"/>
    </source>
</evidence>
<comment type="caution">
    <text evidence="2">The sequence shown here is derived from an EMBL/GenBank/DDBJ whole genome shotgun (WGS) entry which is preliminary data.</text>
</comment>
<feature type="compositionally biased region" description="Acidic residues" evidence="1">
    <location>
        <begin position="97"/>
        <end position="107"/>
    </location>
</feature>
<keyword evidence="3" id="KW-1185">Reference proteome</keyword>
<dbReference type="EMBL" id="SDMP01000005">
    <property type="protein sequence ID" value="RYR56697.1"/>
    <property type="molecule type" value="Genomic_DNA"/>
</dbReference>